<evidence type="ECO:0000313" key="1">
    <source>
        <dbReference type="EMBL" id="KAI8552995.1"/>
    </source>
</evidence>
<protein>
    <submittedName>
        <fullName evidence="1">Uncharacterized protein</fullName>
    </submittedName>
</protein>
<proteinExistence type="predicted"/>
<name>A0ACC0NIB1_RHOML</name>
<keyword evidence="2" id="KW-1185">Reference proteome</keyword>
<organism evidence="1 2">
    <name type="scientific">Rhododendron molle</name>
    <name type="common">Chinese azalea</name>
    <name type="synonym">Azalea mollis</name>
    <dbReference type="NCBI Taxonomy" id="49168"/>
    <lineage>
        <taxon>Eukaryota</taxon>
        <taxon>Viridiplantae</taxon>
        <taxon>Streptophyta</taxon>
        <taxon>Embryophyta</taxon>
        <taxon>Tracheophyta</taxon>
        <taxon>Spermatophyta</taxon>
        <taxon>Magnoliopsida</taxon>
        <taxon>eudicotyledons</taxon>
        <taxon>Gunneridae</taxon>
        <taxon>Pentapetalae</taxon>
        <taxon>asterids</taxon>
        <taxon>Ericales</taxon>
        <taxon>Ericaceae</taxon>
        <taxon>Ericoideae</taxon>
        <taxon>Rhodoreae</taxon>
        <taxon>Rhododendron</taxon>
    </lineage>
</organism>
<dbReference type="EMBL" id="CM046393">
    <property type="protein sequence ID" value="KAI8552995.1"/>
    <property type="molecule type" value="Genomic_DNA"/>
</dbReference>
<gene>
    <name evidence="1" type="ORF">RHMOL_Rhmol06G0310900</name>
</gene>
<evidence type="ECO:0000313" key="2">
    <source>
        <dbReference type="Proteomes" id="UP001062846"/>
    </source>
</evidence>
<reference evidence="1" key="1">
    <citation type="submission" date="2022-02" db="EMBL/GenBank/DDBJ databases">
        <title>Plant Genome Project.</title>
        <authorList>
            <person name="Zhang R.-G."/>
        </authorList>
    </citation>
    <scope>NUCLEOTIDE SEQUENCE</scope>
    <source>
        <strain evidence="1">AT1</strain>
    </source>
</reference>
<comment type="caution">
    <text evidence="1">The sequence shown here is derived from an EMBL/GenBank/DDBJ whole genome shotgun (WGS) entry which is preliminary data.</text>
</comment>
<sequence length="83" mass="9266">MLYSLESLHKTWTTMLEIAVRVQDKVRRSIEPSMASFGVCGYLHYISNCRCTNIVMSDHTPSYVSATATCLNGLDYSGTIRAV</sequence>
<dbReference type="Proteomes" id="UP001062846">
    <property type="component" value="Chromosome 6"/>
</dbReference>
<accession>A0ACC0NIB1</accession>